<dbReference type="InterPro" id="IPR027450">
    <property type="entry name" value="AlkB-like"/>
</dbReference>
<sequence length="275" mass="32528">MSICKHYVNRRCNNNNCRFEHIDNICINHFFGECTSNNCKFTHEYKLENKDNKDNKDNKNNYNINKNFNRIVKNKETFVPTIRVRFNNVITYSNEVSINNNIFYDKNLYKSLLSEIDDKVYKPWNGDTHLIADDSHNIDWKSRSPTFDKIVKQLCSYFCMTPSVTRLNFYKESYWKPYHHDASALKQDKEKTQNITVGVSFGETRDFSFESTHKNINDRIRLNFPLDNGTVYSFGNKVNIDFRHGIPPLKNNKNTNNSYNGRFSIIIWGYSTLLD</sequence>
<organism evidence="2">
    <name type="scientific">viral metagenome</name>
    <dbReference type="NCBI Taxonomy" id="1070528"/>
    <lineage>
        <taxon>unclassified sequences</taxon>
        <taxon>metagenomes</taxon>
        <taxon>organismal metagenomes</taxon>
    </lineage>
</organism>
<dbReference type="PROSITE" id="PS50103">
    <property type="entry name" value="ZF_C3H1"/>
    <property type="match status" value="1"/>
</dbReference>
<dbReference type="PANTHER" id="PTHR42256:SF1">
    <property type="entry name" value="FE2OG DIOXYGENASE DOMAIN-CONTAINING PROTEIN"/>
    <property type="match status" value="1"/>
</dbReference>
<dbReference type="Gene3D" id="2.60.120.590">
    <property type="entry name" value="Alpha-ketoglutarate-dependent dioxygenase AlkB-like"/>
    <property type="match status" value="1"/>
</dbReference>
<dbReference type="InterPro" id="IPR037151">
    <property type="entry name" value="AlkB-like_sf"/>
</dbReference>
<dbReference type="InterPro" id="IPR000571">
    <property type="entry name" value="Znf_CCCH"/>
</dbReference>
<feature type="domain" description="C3H1-type" evidence="1">
    <location>
        <begin position="1"/>
        <end position="24"/>
    </location>
</feature>
<reference evidence="2" key="1">
    <citation type="journal article" date="2020" name="Nature">
        <title>Giant virus diversity and host interactions through global metagenomics.</title>
        <authorList>
            <person name="Schulz F."/>
            <person name="Roux S."/>
            <person name="Paez-Espino D."/>
            <person name="Jungbluth S."/>
            <person name="Walsh D.A."/>
            <person name="Denef V.J."/>
            <person name="McMahon K.D."/>
            <person name="Konstantinidis K.T."/>
            <person name="Eloe-Fadrosh E.A."/>
            <person name="Kyrpides N.C."/>
            <person name="Woyke T."/>
        </authorList>
    </citation>
    <scope>NUCLEOTIDE SEQUENCE</scope>
    <source>
        <strain evidence="2">GVMAG-M-3300027791-30</strain>
    </source>
</reference>
<dbReference type="SUPFAM" id="SSF51197">
    <property type="entry name" value="Clavaminate synthase-like"/>
    <property type="match status" value="1"/>
</dbReference>
<protein>
    <recommendedName>
        <fullName evidence="1">C3H1-type domain-containing protein</fullName>
    </recommendedName>
</protein>
<dbReference type="PANTHER" id="PTHR42256">
    <property type="entry name" value="OXOGLUTARATE/IRON-DEPENDENT DIOXYGENASE"/>
    <property type="match status" value="1"/>
</dbReference>
<dbReference type="Pfam" id="PF13532">
    <property type="entry name" value="2OG-FeII_Oxy_2"/>
    <property type="match status" value="1"/>
</dbReference>
<evidence type="ECO:0000313" key="2">
    <source>
        <dbReference type="EMBL" id="QHU28699.1"/>
    </source>
</evidence>
<dbReference type="EMBL" id="MN740474">
    <property type="protein sequence ID" value="QHU28699.1"/>
    <property type="molecule type" value="Genomic_DNA"/>
</dbReference>
<proteinExistence type="predicted"/>
<name>A0A6C0LCM3_9ZZZZ</name>
<evidence type="ECO:0000259" key="1">
    <source>
        <dbReference type="PROSITE" id="PS50103"/>
    </source>
</evidence>
<dbReference type="GO" id="GO:0046872">
    <property type="term" value="F:metal ion binding"/>
    <property type="evidence" value="ECO:0007669"/>
    <property type="project" value="InterPro"/>
</dbReference>
<accession>A0A6C0LCM3</accession>
<dbReference type="AlphaFoldDB" id="A0A6C0LCM3"/>